<dbReference type="InterPro" id="IPR054722">
    <property type="entry name" value="PolX-like_BBD"/>
</dbReference>
<evidence type="ECO:0000313" key="3">
    <source>
        <dbReference type="Proteomes" id="UP000765509"/>
    </source>
</evidence>
<dbReference type="EMBL" id="AVOT02003292">
    <property type="protein sequence ID" value="MBW0473074.1"/>
    <property type="molecule type" value="Genomic_DNA"/>
</dbReference>
<reference evidence="2" key="1">
    <citation type="submission" date="2021-03" db="EMBL/GenBank/DDBJ databases">
        <title>Draft genome sequence of rust myrtle Austropuccinia psidii MF-1, a brazilian biotype.</title>
        <authorList>
            <person name="Quecine M.C."/>
            <person name="Pachon D.M.R."/>
            <person name="Bonatelli M.L."/>
            <person name="Correr F.H."/>
            <person name="Franceschini L.M."/>
            <person name="Leite T.F."/>
            <person name="Margarido G.R.A."/>
            <person name="Almeida C.A."/>
            <person name="Ferrarezi J.A."/>
            <person name="Labate C.A."/>
        </authorList>
    </citation>
    <scope>NUCLEOTIDE SEQUENCE</scope>
    <source>
        <strain evidence="2">MF-1</strain>
    </source>
</reference>
<feature type="domain" description="Retrovirus-related Pol polyprotein from transposon TNT 1-94-like beta-barrel" evidence="1">
    <location>
        <begin position="238"/>
        <end position="313"/>
    </location>
</feature>
<dbReference type="Pfam" id="PF22936">
    <property type="entry name" value="Pol_BBD"/>
    <property type="match status" value="1"/>
</dbReference>
<gene>
    <name evidence="2" type="ORF">O181_012789</name>
</gene>
<protein>
    <recommendedName>
        <fullName evidence="1">Retrovirus-related Pol polyprotein from transposon TNT 1-94-like beta-barrel domain-containing protein</fullName>
    </recommendedName>
</protein>
<dbReference type="AlphaFoldDB" id="A0A9Q3BWZ2"/>
<comment type="caution">
    <text evidence="2">The sequence shown here is derived from an EMBL/GenBank/DDBJ whole genome shotgun (WGS) entry which is preliminary data.</text>
</comment>
<sequence length="447" mass="51037">MSERNNKKEENYIPLLDGTNYSEWYLRMCFLLRYRELLDVCENSIGQDSTPASRNRWNKLSFEAINLITSRINQRVFLEVVHPKTSNKADLLWTCINKHYASKSNMTKGRVWMNWKKLNYTGNLQLSTANTQKFLLDLQSVVKMLTLNDNLLKKPDQVLLRLQEYANFDHQFKITHFCSNGLHNPKCTTHRKDQCYAENPHLQPPRQNNKRKAQGTPALAHALVALTMSSKGHPNQVVIDCGATNHMFHSKEVFTSLFDTPNFFISTGDSMSQLCAEGMGTVSIIVDRRHLNLVDCLYVPKLKFNLISLLQLFQGQVTITKNLDTFDLKTNEDILFHQKILNNLMKVDFTQPTSLSTTIVDDLWHKGLGHPGKGPMRAIGLPSLNVPCHTCDINKIHQLPFKDQSKHVSHPLDCVHIDLVGPISPPFIAGSCYFSTIVEHFTSFKLT</sequence>
<proteinExistence type="predicted"/>
<accession>A0A9Q3BWZ2</accession>
<evidence type="ECO:0000259" key="1">
    <source>
        <dbReference type="Pfam" id="PF22936"/>
    </source>
</evidence>
<dbReference type="Proteomes" id="UP000765509">
    <property type="component" value="Unassembled WGS sequence"/>
</dbReference>
<name>A0A9Q3BWZ2_9BASI</name>
<keyword evidence="3" id="KW-1185">Reference proteome</keyword>
<dbReference type="OrthoDB" id="4363844at2759"/>
<evidence type="ECO:0000313" key="2">
    <source>
        <dbReference type="EMBL" id="MBW0473074.1"/>
    </source>
</evidence>
<organism evidence="2 3">
    <name type="scientific">Austropuccinia psidii MF-1</name>
    <dbReference type="NCBI Taxonomy" id="1389203"/>
    <lineage>
        <taxon>Eukaryota</taxon>
        <taxon>Fungi</taxon>
        <taxon>Dikarya</taxon>
        <taxon>Basidiomycota</taxon>
        <taxon>Pucciniomycotina</taxon>
        <taxon>Pucciniomycetes</taxon>
        <taxon>Pucciniales</taxon>
        <taxon>Sphaerophragmiaceae</taxon>
        <taxon>Austropuccinia</taxon>
    </lineage>
</organism>